<proteinExistence type="predicted"/>
<sequence>MKTVVIEDIRPDNDYGLIVQMPEEGNVYQDDYFYWKGSLIPACFQT</sequence>
<dbReference type="HOGENOM" id="CLU_3193008_0_0_9"/>
<accession>D3ADE3</accession>
<gene>
    <name evidence="1" type="ORF">CLOSTHATH_01621</name>
</gene>
<dbReference type="AlphaFoldDB" id="D3ADE3"/>
<comment type="caution">
    <text evidence="1">The sequence shown here is derived from an EMBL/GenBank/DDBJ whole genome shotgun (WGS) entry which is preliminary data.</text>
</comment>
<reference evidence="1 2" key="1">
    <citation type="submission" date="2010-01" db="EMBL/GenBank/DDBJ databases">
        <authorList>
            <person name="Weinstock G."/>
            <person name="Sodergren E."/>
            <person name="Clifton S."/>
            <person name="Fulton L."/>
            <person name="Fulton B."/>
            <person name="Courtney L."/>
            <person name="Fronick C."/>
            <person name="Harrison M."/>
            <person name="Strong C."/>
            <person name="Farmer C."/>
            <person name="Delahaunty K."/>
            <person name="Markovic C."/>
            <person name="Hall O."/>
            <person name="Minx P."/>
            <person name="Tomlinson C."/>
            <person name="Mitreva M."/>
            <person name="Nelson J."/>
            <person name="Hou S."/>
            <person name="Wollam A."/>
            <person name="Pepin K.H."/>
            <person name="Johnson M."/>
            <person name="Bhonagiri V."/>
            <person name="Nash W.E."/>
            <person name="Warren W."/>
            <person name="Chinwalla A."/>
            <person name="Mardis E.R."/>
            <person name="Wilson R.K."/>
        </authorList>
    </citation>
    <scope>NUCLEOTIDE SEQUENCE [LARGE SCALE GENOMIC DNA]</scope>
    <source>
        <strain evidence="1 2">DSM 13479</strain>
    </source>
</reference>
<feature type="non-terminal residue" evidence="1">
    <location>
        <position position="46"/>
    </location>
</feature>
<dbReference type="EMBL" id="ACIO01000120">
    <property type="protein sequence ID" value="EFD00121.1"/>
    <property type="molecule type" value="Genomic_DNA"/>
</dbReference>
<organism evidence="1 2">
    <name type="scientific">Hungatella hathewayi DSM 13479</name>
    <dbReference type="NCBI Taxonomy" id="566550"/>
    <lineage>
        <taxon>Bacteria</taxon>
        <taxon>Bacillati</taxon>
        <taxon>Bacillota</taxon>
        <taxon>Clostridia</taxon>
        <taxon>Lachnospirales</taxon>
        <taxon>Lachnospiraceae</taxon>
        <taxon>Hungatella</taxon>
    </lineage>
</organism>
<evidence type="ECO:0000313" key="1">
    <source>
        <dbReference type="EMBL" id="EFD00121.1"/>
    </source>
</evidence>
<evidence type="ECO:0000313" key="2">
    <source>
        <dbReference type="Proteomes" id="UP000004968"/>
    </source>
</evidence>
<name>D3ADE3_9FIRM</name>
<dbReference type="Proteomes" id="UP000004968">
    <property type="component" value="Unassembled WGS sequence"/>
</dbReference>
<protein>
    <submittedName>
        <fullName evidence="1">Uncharacterized protein</fullName>
    </submittedName>
</protein>